<feature type="binding site" evidence="8">
    <location>
        <position position="14"/>
    </location>
    <ligand>
        <name>substrate</name>
    </ligand>
</feature>
<feature type="active site" description="Proton donor" evidence="8">
    <location>
        <position position="74"/>
    </location>
</feature>
<feature type="binding site" evidence="8">
    <location>
        <position position="47"/>
    </location>
    <ligand>
        <name>substrate</name>
    </ligand>
</feature>
<dbReference type="EC" id="5.1.1.7" evidence="3 8"/>
<evidence type="ECO:0000256" key="4">
    <source>
        <dbReference type="ARBA" id="ARBA00022605"/>
    </source>
</evidence>
<feature type="binding site" evidence="8">
    <location>
        <begin position="216"/>
        <end position="217"/>
    </location>
    <ligand>
        <name>substrate</name>
    </ligand>
</feature>
<dbReference type="HAMAP" id="MF_00197">
    <property type="entry name" value="DAP_epimerase"/>
    <property type="match status" value="1"/>
</dbReference>
<comment type="subunit">
    <text evidence="8">Homodimer.</text>
</comment>
<dbReference type="NCBIfam" id="TIGR00652">
    <property type="entry name" value="DapF"/>
    <property type="match status" value="1"/>
</dbReference>
<comment type="catalytic activity">
    <reaction evidence="7 8">
        <text>(2S,6S)-2,6-diaminopimelate = meso-2,6-diaminopimelate</text>
        <dbReference type="Rhea" id="RHEA:15393"/>
        <dbReference type="ChEBI" id="CHEBI:57609"/>
        <dbReference type="ChEBI" id="CHEBI:57791"/>
        <dbReference type="EC" id="5.1.1.7"/>
    </reaction>
</comment>
<keyword evidence="11" id="KW-1185">Reference proteome</keyword>
<feature type="binding site" evidence="8">
    <location>
        <position position="155"/>
    </location>
    <ligand>
        <name>substrate</name>
    </ligand>
</feature>
<evidence type="ECO:0000256" key="1">
    <source>
        <dbReference type="ARBA" id="ARBA00005196"/>
    </source>
</evidence>
<protein>
    <recommendedName>
        <fullName evidence="3 8">Diaminopimelate epimerase</fullName>
        <shortName evidence="8">DAP epimerase</shortName>
        <ecNumber evidence="3 8">5.1.1.7</ecNumber>
    </recommendedName>
    <alternativeName>
        <fullName evidence="8">PLP-independent amino acid racemase</fullName>
    </alternativeName>
</protein>
<dbReference type="Pfam" id="PF01678">
    <property type="entry name" value="DAP_epimerase"/>
    <property type="match status" value="2"/>
</dbReference>
<evidence type="ECO:0000256" key="8">
    <source>
        <dbReference type="HAMAP-Rule" id="MF_00197"/>
    </source>
</evidence>
<evidence type="ECO:0000313" key="10">
    <source>
        <dbReference type="EMBL" id="MEK0084772.1"/>
    </source>
</evidence>
<dbReference type="Gene3D" id="3.10.310.10">
    <property type="entry name" value="Diaminopimelate Epimerase, Chain A, domain 1"/>
    <property type="match status" value="2"/>
</dbReference>
<dbReference type="Proteomes" id="UP001375743">
    <property type="component" value="Unassembled WGS sequence"/>
</dbReference>
<dbReference type="PROSITE" id="PS01326">
    <property type="entry name" value="DAP_EPIMERASE"/>
    <property type="match status" value="1"/>
</dbReference>
<comment type="subcellular location">
    <subcellularLocation>
        <location evidence="8">Cytoplasm</location>
    </subcellularLocation>
</comment>
<dbReference type="RefSeq" id="WP_418160624.1">
    <property type="nucleotide sequence ID" value="NZ_JBBLZC010000018.1"/>
</dbReference>
<comment type="pathway">
    <text evidence="1 8">Amino-acid biosynthesis; L-lysine biosynthesis via DAP pathway; DL-2,6-diaminopimelate from LL-2,6-diaminopimelate: step 1/1.</text>
</comment>
<evidence type="ECO:0000256" key="6">
    <source>
        <dbReference type="ARBA" id="ARBA00023235"/>
    </source>
</evidence>
<keyword evidence="8" id="KW-0963">Cytoplasm</keyword>
<feature type="site" description="Could be important to modulate the pK values of the two catalytic cysteine residues" evidence="8">
    <location>
        <position position="157"/>
    </location>
</feature>
<evidence type="ECO:0000256" key="2">
    <source>
        <dbReference type="ARBA" id="ARBA00010219"/>
    </source>
</evidence>
<evidence type="ECO:0000313" key="11">
    <source>
        <dbReference type="Proteomes" id="UP001375743"/>
    </source>
</evidence>
<dbReference type="PANTHER" id="PTHR31689:SF0">
    <property type="entry name" value="DIAMINOPIMELATE EPIMERASE"/>
    <property type="match status" value="1"/>
</dbReference>
<gene>
    <name evidence="8 10" type="primary">dapF</name>
    <name evidence="10" type="ORF">U1T56_16590</name>
</gene>
<feature type="site" description="Could be important to modulate the pK values of the two catalytic cysteine residues" evidence="8">
    <location>
        <position position="206"/>
    </location>
</feature>
<organism evidence="10 11">
    <name type="scientific">Benzoatithermus flavus</name>
    <dbReference type="NCBI Taxonomy" id="3108223"/>
    <lineage>
        <taxon>Bacteria</taxon>
        <taxon>Pseudomonadati</taxon>
        <taxon>Pseudomonadota</taxon>
        <taxon>Alphaproteobacteria</taxon>
        <taxon>Geminicoccales</taxon>
        <taxon>Geminicoccaceae</taxon>
        <taxon>Benzoatithermus</taxon>
    </lineage>
</organism>
<dbReference type="SUPFAM" id="SSF54506">
    <property type="entry name" value="Diaminopimelate epimerase-like"/>
    <property type="match status" value="2"/>
</dbReference>
<dbReference type="GO" id="GO:0008837">
    <property type="term" value="F:diaminopimelate epimerase activity"/>
    <property type="evidence" value="ECO:0007669"/>
    <property type="project" value="UniProtKB-EC"/>
</dbReference>
<name>A0ABU8XU94_9PROT</name>
<feature type="binding site" evidence="8">
    <location>
        <begin position="206"/>
        <end position="207"/>
    </location>
    <ligand>
        <name>substrate</name>
    </ligand>
</feature>
<comment type="similarity">
    <text evidence="2 8">Belongs to the diaminopimelate epimerase family.</text>
</comment>
<comment type="caution">
    <text evidence="10">The sequence shown here is derived from an EMBL/GenBank/DDBJ whole genome shotgun (WGS) entry which is preliminary data.</text>
</comment>
<dbReference type="InterPro" id="IPR001653">
    <property type="entry name" value="DAP_epimerase_DapF"/>
</dbReference>
<keyword evidence="4 8" id="KW-0028">Amino-acid biosynthesis</keyword>
<feature type="active site" description="Proton acceptor" evidence="8">
    <location>
        <position position="215"/>
    </location>
</feature>
<feature type="binding site" evidence="8">
    <location>
        <begin position="75"/>
        <end position="76"/>
    </location>
    <ligand>
        <name>substrate</name>
    </ligand>
</feature>
<dbReference type="EMBL" id="JBBLZC010000018">
    <property type="protein sequence ID" value="MEK0084772.1"/>
    <property type="molecule type" value="Genomic_DNA"/>
</dbReference>
<comment type="function">
    <text evidence="8">Catalyzes the stereoinversion of LL-2,6-diaminopimelate (L,L-DAP) to meso-diaminopimelate (meso-DAP), a precursor of L-lysine and an essential component of the bacterial peptidoglycan.</text>
</comment>
<dbReference type="PANTHER" id="PTHR31689">
    <property type="entry name" value="DIAMINOPIMELATE EPIMERASE, CHLOROPLASTIC"/>
    <property type="match status" value="1"/>
</dbReference>
<feature type="active site" evidence="9">
    <location>
        <position position="74"/>
    </location>
</feature>
<keyword evidence="6 8" id="KW-0413">Isomerase</keyword>
<evidence type="ECO:0000256" key="7">
    <source>
        <dbReference type="ARBA" id="ARBA00051712"/>
    </source>
</evidence>
<keyword evidence="5 8" id="KW-0457">Lysine biosynthesis</keyword>
<reference evidence="10 11" key="1">
    <citation type="submission" date="2024-01" db="EMBL/GenBank/DDBJ databases">
        <title>Multi-omics insights into the function and evolution of sodium benzoate biodegradation pathways in Benzoatithermus flavus gen. nov., sp. nov. from hot spring.</title>
        <authorList>
            <person name="Hu C.-J."/>
            <person name="Li W.-J."/>
        </authorList>
    </citation>
    <scope>NUCLEOTIDE SEQUENCE [LARGE SCALE GENOMIC DNA]</scope>
    <source>
        <strain evidence="10 11">SYSU G07066</strain>
    </source>
</reference>
<proteinExistence type="inferred from homology"/>
<feature type="binding site" evidence="8">
    <location>
        <position position="188"/>
    </location>
    <ligand>
        <name>substrate</name>
    </ligand>
</feature>
<evidence type="ECO:0000256" key="5">
    <source>
        <dbReference type="ARBA" id="ARBA00023154"/>
    </source>
</evidence>
<sequence>MSPIAFLKMHGCGNDFVVLDARRAPLALTPAQVRRIADRHRGVGCDQLVLLEPAADADVRLRFLNSDGSESGACGNGTRCAARLLFEEGAQGPLSIVVGERRLVAERLADGRIAVAMGEPRFDWRQIPLAEPCDTKALPIAVEGLPRPVAVSMGNPHAVFFVRDLASLDVPRLGALLERHPLFPERANIGFAQALAPGRFRLRVFERGAGLTLACGSGACAAMVAARRLGLAGDTAELILDGGTLEIRWPGNGSVVMIGPAAQVFSGTLDPELLNDGAD</sequence>
<accession>A0ABU8XU94</accession>
<evidence type="ECO:0000256" key="3">
    <source>
        <dbReference type="ARBA" id="ARBA00013080"/>
    </source>
</evidence>
<feature type="binding site" evidence="8">
    <location>
        <position position="65"/>
    </location>
    <ligand>
        <name>substrate</name>
    </ligand>
</feature>
<evidence type="ECO:0000256" key="9">
    <source>
        <dbReference type="PROSITE-ProRule" id="PRU10125"/>
    </source>
</evidence>
<dbReference type="InterPro" id="IPR018510">
    <property type="entry name" value="DAP_epimerase_AS"/>
</dbReference>